<dbReference type="PANTHER" id="PTHR43311:SF2">
    <property type="entry name" value="GLUTAMATE--TRNA LIGASE, MITOCHONDRIAL-RELATED"/>
    <property type="match status" value="1"/>
</dbReference>
<dbReference type="SUPFAM" id="SSF52374">
    <property type="entry name" value="Nucleotidylyl transferase"/>
    <property type="match status" value="1"/>
</dbReference>
<evidence type="ECO:0000256" key="2">
    <source>
        <dbReference type="ARBA" id="ARBA00007894"/>
    </source>
</evidence>
<keyword evidence="14" id="KW-1185">Reference proteome</keyword>
<dbReference type="PRINTS" id="PR00987">
    <property type="entry name" value="TRNASYNTHGLU"/>
</dbReference>
<dbReference type="GO" id="GO:0005524">
    <property type="term" value="F:ATP binding"/>
    <property type="evidence" value="ECO:0007669"/>
    <property type="project" value="UniProtKB-UniRule"/>
</dbReference>
<dbReference type="InterPro" id="IPR001412">
    <property type="entry name" value="aa-tRNA-synth_I_CS"/>
</dbReference>
<keyword evidence="7 10" id="KW-0067">ATP-binding</keyword>
<dbReference type="SUPFAM" id="SSF48163">
    <property type="entry name" value="An anticodon-binding domain of class I aminoacyl-tRNA synthetases"/>
    <property type="match status" value="1"/>
</dbReference>
<gene>
    <name evidence="10" type="primary">gltX</name>
    <name evidence="13" type="ORF">F1654_11920</name>
</gene>
<dbReference type="GO" id="GO:0004818">
    <property type="term" value="F:glutamate-tRNA ligase activity"/>
    <property type="evidence" value="ECO:0007669"/>
    <property type="project" value="UniProtKB-UniRule"/>
</dbReference>
<keyword evidence="5 10" id="KW-0436">Ligase</keyword>
<feature type="short sequence motif" description="'KMSKS' region" evidence="10">
    <location>
        <begin position="280"/>
        <end position="284"/>
    </location>
</feature>
<sequence length="507" mass="56069">MVSLPEKVFVRSSWPERQGEAITARARRAKSCHPSQCNTPSQVQHNRTVITRFAPSPTGYLHIGGARTALFNALFARRHGGQFRLRIEDTDRARSTDDAVQAILDGMGWLGLDWDGETVSQHARADRHREIVNQLMARGAAFRCWCTPEEVEALRAEAFAQGRALRSPWRERDPSEGPDAPYVVRFRAPDRDTAITDAVQGEVRWAAKEFDDLVLLRSDGAPTYNLAVVADDHDMGVTHIIRGDDHLTNAGRQQQIYDALGWQSPVFAHIPLIHGPDGKKLSKRHGALGVEAYRDMGYLPEGLRNYLLRLGWSKGDQELFTDEEMAAAFDLEGLNKAPARLDFDKMASVNAFHMKRADSARLTDLLWARLETKPGLRLDDTGRAWVAAAMDMLKERASTLAELEDQVYFMLRLRPLAIEGKAAKALDEEALARLARLRSALDGAKDWSEPALGAQLKAFAEAEGVGFGKVGPPLRAALTAGAPAPDMGFVLAVLGREEVLARLDDVI</sequence>
<dbReference type="NCBIfam" id="TIGR00464">
    <property type="entry name" value="gltX_bact"/>
    <property type="match status" value="1"/>
</dbReference>
<evidence type="ECO:0000256" key="9">
    <source>
        <dbReference type="ARBA" id="ARBA00023146"/>
    </source>
</evidence>
<feature type="domain" description="Glutamyl/glutaminyl-tRNA synthetase class Ib catalytic" evidence="11">
    <location>
        <begin position="49"/>
        <end position="346"/>
    </location>
</feature>
<dbReference type="InterPro" id="IPR014729">
    <property type="entry name" value="Rossmann-like_a/b/a_fold"/>
</dbReference>
<feature type="domain" description="Aminoacyl-tRNA synthetase class I anticodon-binding" evidence="12">
    <location>
        <begin position="376"/>
        <end position="507"/>
    </location>
</feature>
<comment type="subcellular location">
    <subcellularLocation>
        <location evidence="1 10">Cytoplasm</location>
    </subcellularLocation>
</comment>
<dbReference type="PANTHER" id="PTHR43311">
    <property type="entry name" value="GLUTAMATE--TRNA LIGASE"/>
    <property type="match status" value="1"/>
</dbReference>
<name>A0A5M6ZCN6_9PROT</name>
<dbReference type="FunFam" id="3.40.50.620:FF:000007">
    <property type="entry name" value="Glutamate--tRNA ligase"/>
    <property type="match status" value="1"/>
</dbReference>
<dbReference type="EC" id="6.1.1.17" evidence="10"/>
<evidence type="ECO:0000256" key="7">
    <source>
        <dbReference type="ARBA" id="ARBA00022840"/>
    </source>
</evidence>
<evidence type="ECO:0000256" key="3">
    <source>
        <dbReference type="ARBA" id="ARBA00011245"/>
    </source>
</evidence>
<dbReference type="Proteomes" id="UP000325122">
    <property type="component" value="Unassembled WGS sequence"/>
</dbReference>
<dbReference type="InterPro" id="IPR049940">
    <property type="entry name" value="GluQ/Sye"/>
</dbReference>
<evidence type="ECO:0000259" key="11">
    <source>
        <dbReference type="Pfam" id="PF00749"/>
    </source>
</evidence>
<evidence type="ECO:0000259" key="12">
    <source>
        <dbReference type="Pfam" id="PF19269"/>
    </source>
</evidence>
<comment type="caution">
    <text evidence="13">The sequence shown here is derived from an EMBL/GenBank/DDBJ whole genome shotgun (WGS) entry which is preliminary data.</text>
</comment>
<evidence type="ECO:0000256" key="1">
    <source>
        <dbReference type="ARBA" id="ARBA00004496"/>
    </source>
</evidence>
<keyword evidence="8 10" id="KW-0648">Protein biosynthesis</keyword>
<dbReference type="InterPro" id="IPR033910">
    <property type="entry name" value="GluRS_core"/>
</dbReference>
<evidence type="ECO:0000256" key="8">
    <source>
        <dbReference type="ARBA" id="ARBA00022917"/>
    </source>
</evidence>
<proteinExistence type="inferred from homology"/>
<dbReference type="GO" id="GO:0005829">
    <property type="term" value="C:cytosol"/>
    <property type="evidence" value="ECO:0007669"/>
    <property type="project" value="TreeGrafter"/>
</dbReference>
<comment type="catalytic activity">
    <reaction evidence="10">
        <text>tRNA(Glu) + L-glutamate + ATP = L-glutamyl-tRNA(Glu) + AMP + diphosphate</text>
        <dbReference type="Rhea" id="RHEA:23540"/>
        <dbReference type="Rhea" id="RHEA-COMP:9663"/>
        <dbReference type="Rhea" id="RHEA-COMP:9680"/>
        <dbReference type="ChEBI" id="CHEBI:29985"/>
        <dbReference type="ChEBI" id="CHEBI:30616"/>
        <dbReference type="ChEBI" id="CHEBI:33019"/>
        <dbReference type="ChEBI" id="CHEBI:78442"/>
        <dbReference type="ChEBI" id="CHEBI:78520"/>
        <dbReference type="ChEBI" id="CHEBI:456215"/>
        <dbReference type="EC" id="6.1.1.17"/>
    </reaction>
</comment>
<comment type="function">
    <text evidence="10">Catalyzes the attachment of glutamate to tRNA(Glu) in a two-step reaction: glutamate is first activated by ATP to form Glu-AMP and then transferred to the acceptor end of tRNA(Glu).</text>
</comment>
<reference evidence="13 14" key="1">
    <citation type="submission" date="2019-09" db="EMBL/GenBank/DDBJ databases">
        <authorList>
            <person name="Kevbrin V."/>
            <person name="Grouzdev D.S."/>
        </authorList>
    </citation>
    <scope>NUCLEOTIDE SEQUENCE [LARGE SCALE GENOMIC DNA]</scope>
    <source>
        <strain evidence="13 14">G-192</strain>
    </source>
</reference>
<evidence type="ECO:0000256" key="10">
    <source>
        <dbReference type="HAMAP-Rule" id="MF_00022"/>
    </source>
</evidence>
<evidence type="ECO:0000313" key="13">
    <source>
        <dbReference type="EMBL" id="KAA5801597.1"/>
    </source>
</evidence>
<dbReference type="Pfam" id="PF19269">
    <property type="entry name" value="Anticodon_2"/>
    <property type="match status" value="1"/>
</dbReference>
<dbReference type="InterPro" id="IPR020751">
    <property type="entry name" value="aa-tRNA-synth_I_codon-bd_sub2"/>
</dbReference>
<dbReference type="Gene3D" id="3.40.50.620">
    <property type="entry name" value="HUPs"/>
    <property type="match status" value="1"/>
</dbReference>
<dbReference type="GO" id="GO:0000049">
    <property type="term" value="F:tRNA binding"/>
    <property type="evidence" value="ECO:0007669"/>
    <property type="project" value="InterPro"/>
</dbReference>
<dbReference type="AlphaFoldDB" id="A0A5M6ZCN6"/>
<keyword evidence="9 10" id="KW-0030">Aminoacyl-tRNA synthetase</keyword>
<feature type="binding site" evidence="10">
    <location>
        <position position="283"/>
    </location>
    <ligand>
        <name>ATP</name>
        <dbReference type="ChEBI" id="CHEBI:30616"/>
    </ligand>
</feature>
<dbReference type="GO" id="GO:0008270">
    <property type="term" value="F:zinc ion binding"/>
    <property type="evidence" value="ECO:0007669"/>
    <property type="project" value="InterPro"/>
</dbReference>
<dbReference type="EMBL" id="VWOJ01000004">
    <property type="protein sequence ID" value="KAA5801597.1"/>
    <property type="molecule type" value="Genomic_DNA"/>
</dbReference>
<dbReference type="InterPro" id="IPR004527">
    <property type="entry name" value="Glu-tRNA-ligase_bac/mito"/>
</dbReference>
<dbReference type="InterPro" id="IPR020058">
    <property type="entry name" value="Glu/Gln-tRNA-synth_Ib_cat-dom"/>
</dbReference>
<evidence type="ECO:0000256" key="6">
    <source>
        <dbReference type="ARBA" id="ARBA00022741"/>
    </source>
</evidence>
<organism evidence="13 14">
    <name type="scientific">Alkalicaulis satelles</name>
    <dbReference type="NCBI Taxonomy" id="2609175"/>
    <lineage>
        <taxon>Bacteria</taxon>
        <taxon>Pseudomonadati</taxon>
        <taxon>Pseudomonadota</taxon>
        <taxon>Alphaproteobacteria</taxon>
        <taxon>Maricaulales</taxon>
        <taxon>Maricaulaceae</taxon>
        <taxon>Alkalicaulis</taxon>
    </lineage>
</organism>
<dbReference type="InterPro" id="IPR045462">
    <property type="entry name" value="aa-tRNA-synth_I_cd-bd"/>
</dbReference>
<dbReference type="InterPro" id="IPR008925">
    <property type="entry name" value="aa_tRNA-synth_I_cd-bd_sf"/>
</dbReference>
<dbReference type="GO" id="GO:0006424">
    <property type="term" value="P:glutamyl-tRNA aminoacylation"/>
    <property type="evidence" value="ECO:0007669"/>
    <property type="project" value="UniProtKB-UniRule"/>
</dbReference>
<dbReference type="InterPro" id="IPR000924">
    <property type="entry name" value="Glu/Gln-tRNA-synth"/>
</dbReference>
<evidence type="ECO:0000256" key="4">
    <source>
        <dbReference type="ARBA" id="ARBA00022490"/>
    </source>
</evidence>
<comment type="subunit">
    <text evidence="3 10">Monomer.</text>
</comment>
<keyword evidence="4 10" id="KW-0963">Cytoplasm</keyword>
<protein>
    <recommendedName>
        <fullName evidence="10">Glutamate--tRNA ligase</fullName>
        <ecNumber evidence="10">6.1.1.17</ecNumber>
    </recommendedName>
    <alternativeName>
        <fullName evidence="10">Glutamyl-tRNA synthetase</fullName>
        <shortName evidence="10">GluRS</shortName>
    </alternativeName>
</protein>
<dbReference type="Gene3D" id="1.10.10.350">
    <property type="match status" value="1"/>
</dbReference>
<dbReference type="HAMAP" id="MF_00022">
    <property type="entry name" value="Glu_tRNA_synth_type1"/>
    <property type="match status" value="1"/>
</dbReference>
<comment type="similarity">
    <text evidence="2 10">Belongs to the class-I aminoacyl-tRNA synthetase family. Glutamate--tRNA ligase type 1 subfamily.</text>
</comment>
<dbReference type="CDD" id="cd00808">
    <property type="entry name" value="GluRS_core"/>
    <property type="match status" value="1"/>
</dbReference>
<comment type="caution">
    <text evidence="10">Lacks conserved residue(s) required for the propagation of feature annotation.</text>
</comment>
<dbReference type="Pfam" id="PF00749">
    <property type="entry name" value="tRNA-synt_1c"/>
    <property type="match status" value="1"/>
</dbReference>
<evidence type="ECO:0000256" key="5">
    <source>
        <dbReference type="ARBA" id="ARBA00022598"/>
    </source>
</evidence>
<keyword evidence="6 10" id="KW-0547">Nucleotide-binding</keyword>
<dbReference type="PROSITE" id="PS00178">
    <property type="entry name" value="AA_TRNA_LIGASE_I"/>
    <property type="match status" value="1"/>
</dbReference>
<accession>A0A5M6ZCN6</accession>
<feature type="short sequence motif" description="'HIGH' region" evidence="10">
    <location>
        <begin position="55"/>
        <end position="65"/>
    </location>
</feature>
<evidence type="ECO:0000313" key="14">
    <source>
        <dbReference type="Proteomes" id="UP000325122"/>
    </source>
</evidence>